<feature type="binding site" evidence="7">
    <location>
        <position position="93"/>
    </location>
    <ligand>
        <name>ATP</name>
        <dbReference type="ChEBI" id="CHEBI:30616"/>
    </ligand>
</feature>
<dbReference type="Proteomes" id="UP000076404">
    <property type="component" value="Chromosome"/>
</dbReference>
<dbReference type="EMBL" id="CP011454">
    <property type="protein sequence ID" value="AMW04924.1"/>
    <property type="molecule type" value="Genomic_DNA"/>
</dbReference>
<dbReference type="NCBIfam" id="NF001908">
    <property type="entry name" value="PRK00668.1"/>
    <property type="match status" value="1"/>
</dbReference>
<protein>
    <submittedName>
        <fullName evidence="10">Nucleoside diphosphate kinase</fullName>
    </submittedName>
</protein>
<gene>
    <name evidence="10" type="ORF">GEMMAAP_08915</name>
</gene>
<dbReference type="SMART" id="SM00562">
    <property type="entry name" value="NDK"/>
    <property type="match status" value="1"/>
</dbReference>
<dbReference type="GO" id="GO:0004550">
    <property type="term" value="F:nucleoside diphosphate kinase activity"/>
    <property type="evidence" value="ECO:0007669"/>
    <property type="project" value="InterPro"/>
</dbReference>
<feature type="domain" description="Nucleoside diphosphate kinase-like" evidence="9">
    <location>
        <begin position="5"/>
        <end position="140"/>
    </location>
</feature>
<dbReference type="eggNOG" id="COG0105">
    <property type="taxonomic scope" value="Bacteria"/>
</dbReference>
<feature type="binding site" evidence="7">
    <location>
        <position position="11"/>
    </location>
    <ligand>
        <name>ATP</name>
        <dbReference type="ChEBI" id="CHEBI:30616"/>
    </ligand>
</feature>
<evidence type="ECO:0000256" key="3">
    <source>
        <dbReference type="ARBA" id="ARBA00022679"/>
    </source>
</evidence>
<organism evidence="10 11">
    <name type="scientific">Gemmatimonas phototrophica</name>
    <dbReference type="NCBI Taxonomy" id="1379270"/>
    <lineage>
        <taxon>Bacteria</taxon>
        <taxon>Pseudomonadati</taxon>
        <taxon>Gemmatimonadota</taxon>
        <taxon>Gemmatimonadia</taxon>
        <taxon>Gemmatimonadales</taxon>
        <taxon>Gemmatimonadaceae</taxon>
        <taxon>Gemmatimonas</taxon>
    </lineage>
</organism>
<feature type="binding site" evidence="7">
    <location>
        <position position="104"/>
    </location>
    <ligand>
        <name>ATP</name>
        <dbReference type="ChEBI" id="CHEBI:30616"/>
    </ligand>
</feature>
<dbReference type="InterPro" id="IPR036850">
    <property type="entry name" value="NDK-like_dom_sf"/>
</dbReference>
<proteinExistence type="inferred from homology"/>
<sequence>MAGRRTLTIIKPDAFGAGNAGNIVALLEKQGFAVKAARVMHMTTAQAGAFYEVHAARPFYGELVEFMTSGPCMPLILEKDDAVASLRTAIGATDPAEAAEGTVRKLYAESKGKNAIHASDSDENAAREARFFFAEADVIA</sequence>
<dbReference type="PROSITE" id="PS51374">
    <property type="entry name" value="NDPK_LIKE"/>
    <property type="match status" value="1"/>
</dbReference>
<dbReference type="InterPro" id="IPR001564">
    <property type="entry name" value="Nucleoside_diP_kinase"/>
</dbReference>
<evidence type="ECO:0000256" key="7">
    <source>
        <dbReference type="PROSITE-ProRule" id="PRU00706"/>
    </source>
</evidence>
<accession>A0A143BKH4</accession>
<dbReference type="AlphaFoldDB" id="A0A143BKH4"/>
<dbReference type="InterPro" id="IPR034907">
    <property type="entry name" value="NDK-like_dom"/>
</dbReference>
<dbReference type="GO" id="GO:0006241">
    <property type="term" value="P:CTP biosynthetic process"/>
    <property type="evidence" value="ECO:0007669"/>
    <property type="project" value="InterPro"/>
</dbReference>
<dbReference type="GO" id="GO:0006183">
    <property type="term" value="P:GTP biosynthetic process"/>
    <property type="evidence" value="ECO:0007669"/>
    <property type="project" value="InterPro"/>
</dbReference>
<keyword evidence="3" id="KW-0808">Transferase</keyword>
<reference evidence="10 11" key="2">
    <citation type="journal article" date="2016" name="Environ. Microbiol. Rep.">
        <title>Metagenomic evidence for the presence of phototrophic Gemmatimonadetes bacteria in diverse environments.</title>
        <authorList>
            <person name="Zeng Y."/>
            <person name="Baumbach J."/>
            <person name="Barbosa E.G."/>
            <person name="Azevedo V."/>
            <person name="Zhang C."/>
            <person name="Koblizek M."/>
        </authorList>
    </citation>
    <scope>NUCLEOTIDE SEQUENCE [LARGE SCALE GENOMIC DNA]</scope>
    <source>
        <strain evidence="10 11">AP64</strain>
    </source>
</reference>
<comment type="similarity">
    <text evidence="1 7 8">Belongs to the NDK family.</text>
</comment>
<evidence type="ECO:0000313" key="10">
    <source>
        <dbReference type="EMBL" id="AMW04924.1"/>
    </source>
</evidence>
<dbReference type="SUPFAM" id="SSF54919">
    <property type="entry name" value="Nucleoside diphosphate kinase, NDK"/>
    <property type="match status" value="1"/>
</dbReference>
<feature type="binding site" evidence="7">
    <location>
        <position position="87"/>
    </location>
    <ligand>
        <name>ATP</name>
        <dbReference type="ChEBI" id="CHEBI:30616"/>
    </ligand>
</feature>
<reference evidence="10 11" key="1">
    <citation type="journal article" date="2014" name="Proc. Natl. Acad. Sci. U.S.A.">
        <title>Functional type 2 photosynthetic reaction centers found in the rare bacterial phylum Gemmatimonadetes.</title>
        <authorList>
            <person name="Zeng Y."/>
            <person name="Feng F."/>
            <person name="Medova H."/>
            <person name="Dean J."/>
            <person name="Koblizek M."/>
        </authorList>
    </citation>
    <scope>NUCLEOTIDE SEQUENCE [LARGE SCALE GENOMIC DNA]</scope>
    <source>
        <strain evidence="10 11">AP64</strain>
    </source>
</reference>
<evidence type="ECO:0000313" key="11">
    <source>
        <dbReference type="Proteomes" id="UP000076404"/>
    </source>
</evidence>
<dbReference type="PRINTS" id="PR01243">
    <property type="entry name" value="NUCDPKINASE"/>
</dbReference>
<dbReference type="PANTHER" id="PTHR46161">
    <property type="entry name" value="NUCLEOSIDE DIPHOSPHATE KINASE"/>
    <property type="match status" value="1"/>
</dbReference>
<feature type="active site" description="Pros-phosphohistidine intermediate" evidence="7">
    <location>
        <position position="117"/>
    </location>
</feature>
<evidence type="ECO:0000256" key="8">
    <source>
        <dbReference type="RuleBase" id="RU004011"/>
    </source>
</evidence>
<keyword evidence="2" id="KW-0597">Phosphoprotein</keyword>
<dbReference type="PANTHER" id="PTHR46161:SF3">
    <property type="entry name" value="NUCLEOSIDE DIPHOSPHATE KINASE DDB_G0292928-RELATED"/>
    <property type="match status" value="1"/>
</dbReference>
<evidence type="ECO:0000256" key="4">
    <source>
        <dbReference type="ARBA" id="ARBA00022741"/>
    </source>
</evidence>
<dbReference type="Pfam" id="PF00334">
    <property type="entry name" value="NDK"/>
    <property type="match status" value="1"/>
</dbReference>
<keyword evidence="4" id="KW-0547">Nucleotide-binding</keyword>
<dbReference type="CDD" id="cd04413">
    <property type="entry name" value="NDPk_I"/>
    <property type="match status" value="1"/>
</dbReference>
<evidence type="ECO:0000256" key="5">
    <source>
        <dbReference type="ARBA" id="ARBA00022777"/>
    </source>
</evidence>
<feature type="binding site" evidence="7">
    <location>
        <position position="59"/>
    </location>
    <ligand>
        <name>ATP</name>
        <dbReference type="ChEBI" id="CHEBI:30616"/>
    </ligand>
</feature>
<evidence type="ECO:0000256" key="6">
    <source>
        <dbReference type="ARBA" id="ARBA00022840"/>
    </source>
</evidence>
<dbReference type="KEGG" id="gph:GEMMAAP_08915"/>
<keyword evidence="11" id="KW-1185">Reference proteome</keyword>
<dbReference type="STRING" id="1379270.GEMMAAP_08915"/>
<keyword evidence="5 10" id="KW-0418">Kinase</keyword>
<dbReference type="GO" id="GO:0006228">
    <property type="term" value="P:UTP biosynthetic process"/>
    <property type="evidence" value="ECO:0007669"/>
    <property type="project" value="InterPro"/>
</dbReference>
<keyword evidence="6" id="KW-0067">ATP-binding</keyword>
<dbReference type="OrthoDB" id="9801161at2"/>
<evidence type="ECO:0000256" key="1">
    <source>
        <dbReference type="ARBA" id="ARBA00008142"/>
    </source>
</evidence>
<dbReference type="RefSeq" id="WP_026850813.1">
    <property type="nucleotide sequence ID" value="NZ_CP011454.1"/>
</dbReference>
<evidence type="ECO:0000256" key="2">
    <source>
        <dbReference type="ARBA" id="ARBA00022553"/>
    </source>
</evidence>
<dbReference type="GO" id="GO:0005524">
    <property type="term" value="F:ATP binding"/>
    <property type="evidence" value="ECO:0007669"/>
    <property type="project" value="UniProtKB-KW"/>
</dbReference>
<name>A0A143BKH4_9BACT</name>
<evidence type="ECO:0000259" key="9">
    <source>
        <dbReference type="SMART" id="SM00562"/>
    </source>
</evidence>
<dbReference type="Gene3D" id="3.30.70.141">
    <property type="entry name" value="Nucleoside diphosphate kinase-like domain"/>
    <property type="match status" value="1"/>
</dbReference>
<feature type="binding site" evidence="7">
    <location>
        <position position="114"/>
    </location>
    <ligand>
        <name>ATP</name>
        <dbReference type="ChEBI" id="CHEBI:30616"/>
    </ligand>
</feature>